<reference evidence="2" key="2">
    <citation type="submission" date="2016-06" db="EMBL/GenBank/DDBJ databases">
        <title>The genome of a short-lived fish provides insights into sex chromosome evolution and the genetic control of aging.</title>
        <authorList>
            <person name="Reichwald K."/>
            <person name="Felder M."/>
            <person name="Petzold A."/>
            <person name="Koch P."/>
            <person name="Groth M."/>
            <person name="Platzer M."/>
        </authorList>
    </citation>
    <scope>NUCLEOTIDE SEQUENCE</scope>
    <source>
        <tissue evidence="2">Brain</tissue>
    </source>
</reference>
<name>A0A1A8NY66_9TELE</name>
<gene>
    <name evidence="2" type="primary">PEX5L</name>
</gene>
<sequence length="66" mass="7119">IRSIKLCHVSSNASSKRSRESDGVANPDLNSLTERTNNKLENPVAITTSGNNSSFQNKSSTDPGWV</sequence>
<dbReference type="AlphaFoldDB" id="A0A1A8NY66"/>
<feature type="region of interest" description="Disordered" evidence="1">
    <location>
        <begin position="9"/>
        <end position="66"/>
    </location>
</feature>
<dbReference type="EMBL" id="HAEG01005376">
    <property type="protein sequence ID" value="SBR73975.1"/>
    <property type="molecule type" value="Transcribed_RNA"/>
</dbReference>
<evidence type="ECO:0000256" key="1">
    <source>
        <dbReference type="SAM" id="MobiDB-lite"/>
    </source>
</evidence>
<feature type="non-terminal residue" evidence="2">
    <location>
        <position position="66"/>
    </location>
</feature>
<evidence type="ECO:0000313" key="2">
    <source>
        <dbReference type="EMBL" id="SBR73975.1"/>
    </source>
</evidence>
<proteinExistence type="predicted"/>
<organism evidence="2">
    <name type="scientific">Nothobranchius pienaari</name>
    <dbReference type="NCBI Taxonomy" id="704102"/>
    <lineage>
        <taxon>Eukaryota</taxon>
        <taxon>Metazoa</taxon>
        <taxon>Chordata</taxon>
        <taxon>Craniata</taxon>
        <taxon>Vertebrata</taxon>
        <taxon>Euteleostomi</taxon>
        <taxon>Actinopterygii</taxon>
        <taxon>Neopterygii</taxon>
        <taxon>Teleostei</taxon>
        <taxon>Neoteleostei</taxon>
        <taxon>Acanthomorphata</taxon>
        <taxon>Ovalentaria</taxon>
        <taxon>Atherinomorphae</taxon>
        <taxon>Cyprinodontiformes</taxon>
        <taxon>Nothobranchiidae</taxon>
        <taxon>Nothobranchius</taxon>
    </lineage>
</organism>
<reference evidence="2" key="1">
    <citation type="submission" date="2016-05" db="EMBL/GenBank/DDBJ databases">
        <authorList>
            <person name="Lavstsen T."/>
            <person name="Jespersen J.S."/>
        </authorList>
    </citation>
    <scope>NUCLEOTIDE SEQUENCE</scope>
    <source>
        <tissue evidence="2">Brain</tissue>
    </source>
</reference>
<feature type="compositionally biased region" description="Polar residues" evidence="1">
    <location>
        <begin position="45"/>
        <end position="66"/>
    </location>
</feature>
<accession>A0A1A8NY66</accession>
<protein>
    <submittedName>
        <fullName evidence="2">Peroxisomal biogenesis factor 5-like</fullName>
    </submittedName>
</protein>
<feature type="non-terminal residue" evidence="2">
    <location>
        <position position="1"/>
    </location>
</feature>